<dbReference type="AlphaFoldDB" id="A0A3E0UKG4"/>
<feature type="transmembrane region" description="Helical" evidence="7">
    <location>
        <begin position="802"/>
        <end position="822"/>
    </location>
</feature>
<feature type="transmembrane region" description="Helical" evidence="7">
    <location>
        <begin position="370"/>
        <end position="392"/>
    </location>
</feature>
<protein>
    <submittedName>
        <fullName evidence="9">ABC transporter permease</fullName>
    </submittedName>
</protein>
<keyword evidence="5 7" id="KW-0472">Membrane</keyword>
<sequence length="848" mass="93677">MALFVLGFSLGSALLTAITGLNQEAKTRYSHSSALIENPVTHIIQPLIGQEYLPGELWLKLRKNGFTNAQPILRGRLTATTGQTLNIQGINSLLWLQAGTSSQQQKQQQQELVSRLFDSTSTSNSNDADYDDMSFDNNANSAASPSIYSPLTTLFVDSQFTQRLATKTANGDATASSEMTVNGEAVKLAPVFELNSQQAQPLVKFVDGIGLWAITDLALADHLLDAQGQLSFIELSELTRDQISNIEALIAGQARLVQADQQNFDVLSGAFFFNLTALALLGYVVAAFLSYNAIKLTMSARKKLLNQLYLLGCSKKSIQVSLIIELVAVSVITALIGAWGGYLIANALVLDVNRTLMGLYQLEKALVVNWQWTNVAIGFVLNVSALAFMLISQIKGLKQYRQKLFIALLLLTSVSFLWLFNFADTKFQALLLCFAILVMFILLVPRLLNGLSRIRLSTSTTCTKHPLIQWLHGDTKQHISDLTIAIVAILVALGSAIGMQIMVTSFSKTLNAHLEKQLSADIYLRTDKVTAEFRAMLSAQPEVKQVSVYFQSDGEVQTLPAKLASFGDSHLYYQHISLTSGKPVNISHFAENGCLANEQASIRFGIKLGDRVHFKQNAIDFPCRISGFFYDYGNPLMSFFTLEARHQLAKLSGRHYGYSIRLAEEDTSVELFSERLINEFNQDSSKILPNKRFKQFANALFENTFVVTKALNAFILAIALLSLCTSLLSLGANQRKQLVILNHLGVTQRQLLIMKLLQTSIIVLFTVLFALPLGLALGVALLKFVMPIAFGWTIHFHLDSPAIIQTCLLLMVAAMVCAYLPLRQLAYRHATRRSPSRSLGRSPKQLKS</sequence>
<evidence type="ECO:0000256" key="5">
    <source>
        <dbReference type="ARBA" id="ARBA00023136"/>
    </source>
</evidence>
<feature type="transmembrane region" description="Helical" evidence="7">
    <location>
        <begin position="322"/>
        <end position="350"/>
    </location>
</feature>
<evidence type="ECO:0000313" key="10">
    <source>
        <dbReference type="Proteomes" id="UP000256999"/>
    </source>
</evidence>
<dbReference type="GO" id="GO:0005886">
    <property type="term" value="C:plasma membrane"/>
    <property type="evidence" value="ECO:0007669"/>
    <property type="project" value="UniProtKB-SubCell"/>
</dbReference>
<keyword evidence="2" id="KW-1003">Cell membrane</keyword>
<dbReference type="PANTHER" id="PTHR30287">
    <property type="entry name" value="MEMBRANE COMPONENT OF PREDICTED ABC SUPERFAMILY METABOLITE UPTAKE TRANSPORTER"/>
    <property type="match status" value="1"/>
</dbReference>
<feature type="region of interest" description="Disordered" evidence="6">
    <location>
        <begin position="107"/>
        <end position="136"/>
    </location>
</feature>
<comment type="subcellular location">
    <subcellularLocation>
        <location evidence="1">Cell membrane</location>
        <topology evidence="1">Multi-pass membrane protein</topology>
    </subcellularLocation>
</comment>
<evidence type="ECO:0000256" key="3">
    <source>
        <dbReference type="ARBA" id="ARBA00022692"/>
    </source>
</evidence>
<feature type="compositionally biased region" description="Low complexity" evidence="6">
    <location>
        <begin position="118"/>
        <end position="127"/>
    </location>
</feature>
<evidence type="ECO:0000256" key="7">
    <source>
        <dbReference type="SAM" id="Phobius"/>
    </source>
</evidence>
<name>A0A3E0UKG4_9GAMM</name>
<dbReference type="InterPro" id="IPR003838">
    <property type="entry name" value="ABC3_permease_C"/>
</dbReference>
<keyword evidence="4 7" id="KW-1133">Transmembrane helix</keyword>
<evidence type="ECO:0000313" key="9">
    <source>
        <dbReference type="EMBL" id="REL37360.1"/>
    </source>
</evidence>
<feature type="transmembrane region" description="Helical" evidence="7">
    <location>
        <begin position="752"/>
        <end position="782"/>
    </location>
</feature>
<comment type="caution">
    <text evidence="9">The sequence shown here is derived from an EMBL/GenBank/DDBJ whole genome shotgun (WGS) entry which is preliminary data.</text>
</comment>
<organism evidence="9 10">
    <name type="scientific">Thalassotalea euphylliae</name>
    <dbReference type="NCBI Taxonomy" id="1655234"/>
    <lineage>
        <taxon>Bacteria</taxon>
        <taxon>Pseudomonadati</taxon>
        <taxon>Pseudomonadota</taxon>
        <taxon>Gammaproteobacteria</taxon>
        <taxon>Alteromonadales</taxon>
        <taxon>Colwelliaceae</taxon>
        <taxon>Thalassotalea</taxon>
    </lineage>
</organism>
<proteinExistence type="predicted"/>
<dbReference type="EMBL" id="QUOV01000001">
    <property type="protein sequence ID" value="REL37360.1"/>
    <property type="molecule type" value="Genomic_DNA"/>
</dbReference>
<dbReference type="Pfam" id="PF02687">
    <property type="entry name" value="FtsX"/>
    <property type="match status" value="2"/>
</dbReference>
<gene>
    <name evidence="9" type="ORF">DXX92_08360</name>
</gene>
<dbReference type="OrthoDB" id="343744at2"/>
<evidence type="ECO:0000256" key="6">
    <source>
        <dbReference type="SAM" id="MobiDB-lite"/>
    </source>
</evidence>
<accession>A0A3E0UKG4</accession>
<dbReference type="InterPro" id="IPR038766">
    <property type="entry name" value="Membrane_comp_ABC_pdt"/>
</dbReference>
<feature type="domain" description="ABC3 transporter permease C-terminal" evidence="8">
    <location>
        <begin position="278"/>
        <end position="392"/>
    </location>
</feature>
<feature type="transmembrane region" description="Helical" evidence="7">
    <location>
        <begin position="482"/>
        <end position="503"/>
    </location>
</feature>
<evidence type="ECO:0000256" key="2">
    <source>
        <dbReference type="ARBA" id="ARBA00022475"/>
    </source>
</evidence>
<feature type="transmembrane region" description="Helical" evidence="7">
    <location>
        <begin position="429"/>
        <end position="448"/>
    </location>
</feature>
<evidence type="ECO:0000256" key="1">
    <source>
        <dbReference type="ARBA" id="ARBA00004651"/>
    </source>
</evidence>
<dbReference type="Proteomes" id="UP000256999">
    <property type="component" value="Unassembled WGS sequence"/>
</dbReference>
<feature type="transmembrane region" description="Helical" evidence="7">
    <location>
        <begin position="710"/>
        <end position="731"/>
    </location>
</feature>
<feature type="transmembrane region" description="Helical" evidence="7">
    <location>
        <begin position="271"/>
        <end position="294"/>
    </location>
</feature>
<reference evidence="9 10" key="1">
    <citation type="submission" date="2018-08" db="EMBL/GenBank/DDBJ databases">
        <title>Thalassotalea euphylliae genome.</title>
        <authorList>
            <person name="Summers S."/>
            <person name="Rice S.A."/>
            <person name="Freckelton M.L."/>
            <person name="Nedved B.T."/>
            <person name="Hadfield M.G."/>
        </authorList>
    </citation>
    <scope>NUCLEOTIDE SEQUENCE [LARGE SCALE GENOMIC DNA]</scope>
    <source>
        <strain evidence="9 10">H2</strain>
    </source>
</reference>
<feature type="domain" description="ABC3 transporter permease C-terminal" evidence="8">
    <location>
        <begin position="712"/>
        <end position="826"/>
    </location>
</feature>
<evidence type="ECO:0000259" key="8">
    <source>
        <dbReference type="Pfam" id="PF02687"/>
    </source>
</evidence>
<keyword evidence="3 7" id="KW-0812">Transmembrane</keyword>
<dbReference type="PANTHER" id="PTHR30287:SF2">
    <property type="entry name" value="BLL1001 PROTEIN"/>
    <property type="match status" value="1"/>
</dbReference>
<feature type="transmembrane region" description="Helical" evidence="7">
    <location>
        <begin position="404"/>
        <end position="423"/>
    </location>
</feature>
<evidence type="ECO:0000256" key="4">
    <source>
        <dbReference type="ARBA" id="ARBA00022989"/>
    </source>
</evidence>